<reference evidence="3" key="1">
    <citation type="submission" date="2022-03" db="EMBL/GenBank/DDBJ databases">
        <authorList>
            <person name="Woo C.Y."/>
        </authorList>
    </citation>
    <scope>NUCLEOTIDE SEQUENCE</scope>
    <source>
        <strain evidence="3">CYS-01</strain>
    </source>
</reference>
<dbReference type="Proteomes" id="UP001165460">
    <property type="component" value="Unassembled WGS sequence"/>
</dbReference>
<protein>
    <submittedName>
        <fullName evidence="3">DUF2807 domain-containing protein</fullName>
    </submittedName>
</protein>
<feature type="chain" id="PRO_5047058941" evidence="1">
    <location>
        <begin position="28"/>
        <end position="248"/>
    </location>
</feature>
<organism evidence="3 4">
    <name type="scientific">Pedobacter montanisoli</name>
    <dbReference type="NCBI Taxonomy" id="2923277"/>
    <lineage>
        <taxon>Bacteria</taxon>
        <taxon>Pseudomonadati</taxon>
        <taxon>Bacteroidota</taxon>
        <taxon>Sphingobacteriia</taxon>
        <taxon>Sphingobacteriales</taxon>
        <taxon>Sphingobacteriaceae</taxon>
        <taxon>Pedobacter</taxon>
    </lineage>
</organism>
<comment type="caution">
    <text evidence="3">The sequence shown here is derived from an EMBL/GenBank/DDBJ whole genome shotgun (WGS) entry which is preliminary data.</text>
</comment>
<dbReference type="PANTHER" id="PTHR39200">
    <property type="entry name" value="HYPOTHETICAL EXPORTED PROTEIN"/>
    <property type="match status" value="1"/>
</dbReference>
<dbReference type="Gene3D" id="2.160.20.120">
    <property type="match status" value="1"/>
</dbReference>
<keyword evidence="1" id="KW-0732">Signal</keyword>
<keyword evidence="4" id="KW-1185">Reference proteome</keyword>
<dbReference type="Pfam" id="PF10988">
    <property type="entry name" value="DUF2807"/>
    <property type="match status" value="1"/>
</dbReference>
<feature type="domain" description="Putative auto-transporter adhesin head GIN" evidence="2">
    <location>
        <begin position="47"/>
        <end position="233"/>
    </location>
</feature>
<dbReference type="InterPro" id="IPR021255">
    <property type="entry name" value="DUF2807"/>
</dbReference>
<dbReference type="RefSeq" id="WP_243360457.1">
    <property type="nucleotide sequence ID" value="NZ_JALGBH010000001.1"/>
</dbReference>
<dbReference type="EMBL" id="JALGBH010000001">
    <property type="protein sequence ID" value="MCJ0742198.1"/>
    <property type="molecule type" value="Genomic_DNA"/>
</dbReference>
<proteinExistence type="predicted"/>
<evidence type="ECO:0000313" key="3">
    <source>
        <dbReference type="EMBL" id="MCJ0742198.1"/>
    </source>
</evidence>
<gene>
    <name evidence="3" type="ORF">MMF97_05690</name>
</gene>
<name>A0ABS9ZUY9_9SPHI</name>
<dbReference type="PANTHER" id="PTHR39200:SF1">
    <property type="entry name" value="AUTO-TRANSPORTER ADHESIN HEAD GIN DOMAIN-CONTAINING PROTEIN-RELATED"/>
    <property type="match status" value="1"/>
</dbReference>
<evidence type="ECO:0000259" key="2">
    <source>
        <dbReference type="Pfam" id="PF10988"/>
    </source>
</evidence>
<evidence type="ECO:0000256" key="1">
    <source>
        <dbReference type="SAM" id="SignalP"/>
    </source>
</evidence>
<evidence type="ECO:0000313" key="4">
    <source>
        <dbReference type="Proteomes" id="UP001165460"/>
    </source>
</evidence>
<accession>A0ABS9ZUY9</accession>
<feature type="signal peptide" evidence="1">
    <location>
        <begin position="1"/>
        <end position="27"/>
    </location>
</feature>
<sequence>MIHKSLKPLWISAIAIGLAFSSYSVSALPFNTKFTQNASGDERKVKNFEGVASGGPLQVVITLGNTESLRFEGDQEAISTLVSEIKGSTLIIRPQISWTSWARKYQGKKIVAYITAKKIRNLVMSGDGSITVNGTINEDALNATLSGSGNMNVKVNVNKLNAVVSGSGTLNVTGKADDASVTLSGSGSLPKSGFEVGDLSAVISGSGNVNVTTNGNIDALISGSGSVNYKGNASVTQKTFGSGKVKRI</sequence>